<reference evidence="7 8" key="2">
    <citation type="submission" date="2025-04" db="UniProtKB">
        <authorList>
            <consortium name="RefSeq"/>
        </authorList>
    </citation>
    <scope>IDENTIFICATION</scope>
    <source>
        <tissue evidence="7 8">Young leaves</tissue>
    </source>
</reference>
<dbReference type="InterPro" id="IPR009057">
    <property type="entry name" value="Homeodomain-like_sf"/>
</dbReference>
<dbReference type="InterPro" id="IPR001005">
    <property type="entry name" value="SANT/Myb"/>
</dbReference>
<evidence type="ECO:0000256" key="2">
    <source>
        <dbReference type="ARBA" id="ARBA00023242"/>
    </source>
</evidence>
<evidence type="ECO:0000259" key="4">
    <source>
        <dbReference type="PROSITE" id="PS50090"/>
    </source>
</evidence>
<dbReference type="RefSeq" id="XP_027353905.1">
    <property type="nucleotide sequence ID" value="XM_027498104.1"/>
</dbReference>
<dbReference type="RefSeq" id="XP_027353907.1">
    <property type="nucleotide sequence ID" value="XM_027498106.1"/>
</dbReference>
<dbReference type="Pfam" id="PF00249">
    <property type="entry name" value="Myb_DNA-binding"/>
    <property type="match status" value="1"/>
</dbReference>
<keyword evidence="2" id="KW-0539">Nucleus</keyword>
<dbReference type="GeneID" id="113864424"/>
<dbReference type="Gene3D" id="1.10.246.220">
    <property type="match status" value="1"/>
</dbReference>
<feature type="compositionally biased region" description="Polar residues" evidence="3">
    <location>
        <begin position="393"/>
        <end position="409"/>
    </location>
</feature>
<dbReference type="AlphaFoldDB" id="A0A8B8LCF1"/>
<evidence type="ECO:0000313" key="6">
    <source>
        <dbReference type="Proteomes" id="UP000694853"/>
    </source>
</evidence>
<sequence>MDSEEDGGCWVLEFLLGNPLVESNLIKKVLWKITVPNADSRLKKTILLKTLQHYLSTVSIAESILQTLEILEELLRLEGSPITAAMSAAYCAVAVECTLKYLQLELNDNPAYHGAVERIWRGRVRWMDPSMNASREGSLLFSAELKRWRNDIEASLLDSRLRERLASSRTRRNAVRKLKVYLAEAMQNLGPSFLEVAASMPANNGRIDAVESMRAEDDGIDAETRRACSGTHELTHPKRVSPVEIQRDNKLFEAKGTSVAAEEAGPSTSRCKNDSVPKGACVATHVNHELTHQERVAVSPVEILKDNKLSEAKDTGTGAEEVSPSTTCSKVDSATNCEVQKAGESHEVEDPILNSLHMSGNARAELAKKDMNQEPPIENQSRDADVSFPRTGQRINNNDDNLNEGTSVPQKGDQRPSLMEKNNTACTYEWNDAIDGLQGGTSNPESRFHFPSPKRRKLSPLKKYEPANITRRRKPKKWSVLEEQTLRTAVDKFGKGNWKLILNSHKDIFEDRTEVDLKDKWRNMMRYGCK</sequence>
<dbReference type="OrthoDB" id="608866at2759"/>
<evidence type="ECO:0000313" key="9">
    <source>
        <dbReference type="RefSeq" id="XP_027353905.1"/>
    </source>
</evidence>
<evidence type="ECO:0000256" key="3">
    <source>
        <dbReference type="SAM" id="MobiDB-lite"/>
    </source>
</evidence>
<gene>
    <name evidence="7 8 9 10 11" type="primary">LOC113864424</name>
</gene>
<dbReference type="PROSITE" id="PS50090">
    <property type="entry name" value="MYB_LIKE"/>
    <property type="match status" value="1"/>
</dbReference>
<dbReference type="PROSITE" id="PS51294">
    <property type="entry name" value="HTH_MYB"/>
    <property type="match status" value="1"/>
</dbReference>
<organism evidence="6 11">
    <name type="scientific">Abrus precatorius</name>
    <name type="common">Indian licorice</name>
    <name type="synonym">Glycine abrus</name>
    <dbReference type="NCBI Taxonomy" id="3816"/>
    <lineage>
        <taxon>Eukaryota</taxon>
        <taxon>Viridiplantae</taxon>
        <taxon>Streptophyta</taxon>
        <taxon>Embryophyta</taxon>
        <taxon>Tracheophyta</taxon>
        <taxon>Spermatophyta</taxon>
        <taxon>Magnoliopsida</taxon>
        <taxon>eudicotyledons</taxon>
        <taxon>Gunneridae</taxon>
        <taxon>Pentapetalae</taxon>
        <taxon>rosids</taxon>
        <taxon>fabids</taxon>
        <taxon>Fabales</taxon>
        <taxon>Fabaceae</taxon>
        <taxon>Papilionoideae</taxon>
        <taxon>50 kb inversion clade</taxon>
        <taxon>NPAAA clade</taxon>
        <taxon>indigoferoid/millettioid clade</taxon>
        <taxon>Abreae</taxon>
        <taxon>Abrus</taxon>
    </lineage>
</organism>
<dbReference type="RefSeq" id="XP_027353902.1">
    <property type="nucleotide sequence ID" value="XM_027498101.1"/>
</dbReference>
<feature type="domain" description="Myb-like" evidence="4">
    <location>
        <begin position="470"/>
        <end position="525"/>
    </location>
</feature>
<dbReference type="SMART" id="SM00717">
    <property type="entry name" value="SANT"/>
    <property type="match status" value="1"/>
</dbReference>
<keyword evidence="6" id="KW-1185">Reference proteome</keyword>
<feature type="region of interest" description="Disordered" evidence="3">
    <location>
        <begin position="436"/>
        <end position="461"/>
    </location>
</feature>
<evidence type="ECO:0000313" key="11">
    <source>
        <dbReference type="RefSeq" id="XP_027353907.1"/>
    </source>
</evidence>
<evidence type="ECO:0000313" key="8">
    <source>
        <dbReference type="RefSeq" id="XP_027353904.1"/>
    </source>
</evidence>
<evidence type="ECO:0000313" key="10">
    <source>
        <dbReference type="RefSeq" id="XP_027353906.1"/>
    </source>
</evidence>
<evidence type="ECO:0000313" key="7">
    <source>
        <dbReference type="RefSeq" id="XP_027353902.1"/>
    </source>
</evidence>
<dbReference type="PANTHER" id="PTHR46993:SF6">
    <property type="entry name" value="MYB TRANSCRIPTION FACTOR"/>
    <property type="match status" value="1"/>
</dbReference>
<evidence type="ECO:0000259" key="5">
    <source>
        <dbReference type="PROSITE" id="PS51294"/>
    </source>
</evidence>
<feature type="region of interest" description="Disordered" evidence="3">
    <location>
        <begin position="370"/>
        <end position="418"/>
    </location>
</feature>
<reference evidence="6" key="1">
    <citation type="journal article" date="2019" name="Toxins">
        <title>Detection of Abrin-Like and Prepropulchellin-Like Toxin Genes and Transcripts Using Whole Genome Sequencing and Full-Length Transcript Sequencing of Abrus precatorius.</title>
        <authorList>
            <person name="Hovde B.T."/>
            <person name="Daligault H.E."/>
            <person name="Hanschen E.R."/>
            <person name="Kunde Y.A."/>
            <person name="Johnson M.B."/>
            <person name="Starkenburg S.R."/>
            <person name="Johnson S.L."/>
        </authorList>
    </citation>
    <scope>NUCLEOTIDE SEQUENCE [LARGE SCALE GENOMIC DNA]</scope>
</reference>
<dbReference type="InterPro" id="IPR017930">
    <property type="entry name" value="Myb_dom"/>
</dbReference>
<dbReference type="RefSeq" id="XP_027353906.1">
    <property type="nucleotide sequence ID" value="XM_027498105.1"/>
</dbReference>
<dbReference type="KEGG" id="aprc:113864424"/>
<dbReference type="GO" id="GO:0005634">
    <property type="term" value="C:nucleus"/>
    <property type="evidence" value="ECO:0007669"/>
    <property type="project" value="UniProtKB-SubCell"/>
</dbReference>
<dbReference type="SUPFAM" id="SSF46689">
    <property type="entry name" value="Homeodomain-like"/>
    <property type="match status" value="1"/>
</dbReference>
<feature type="domain" description="HTH myb-type" evidence="5">
    <location>
        <begin position="470"/>
        <end position="529"/>
    </location>
</feature>
<dbReference type="CDD" id="cd11660">
    <property type="entry name" value="SANT_TRF"/>
    <property type="match status" value="1"/>
</dbReference>
<name>A0A8B8LCF1_ABRPR</name>
<dbReference type="Proteomes" id="UP000694853">
    <property type="component" value="Unplaced"/>
</dbReference>
<accession>A0A8B8LCF1</accession>
<proteinExistence type="predicted"/>
<comment type="subcellular location">
    <subcellularLocation>
        <location evidence="1">Nucleus</location>
    </subcellularLocation>
</comment>
<protein>
    <submittedName>
        <fullName evidence="7 8">Uncharacterized protein LOC113864424 isoform X1</fullName>
    </submittedName>
</protein>
<dbReference type="PANTHER" id="PTHR46993">
    <property type="entry name" value="MYB TRANSCRIPTION FACTOR"/>
    <property type="match status" value="1"/>
</dbReference>
<evidence type="ECO:0000256" key="1">
    <source>
        <dbReference type="ARBA" id="ARBA00004123"/>
    </source>
</evidence>
<dbReference type="RefSeq" id="XP_027353904.1">
    <property type="nucleotide sequence ID" value="XM_027498103.1"/>
</dbReference>